<dbReference type="GO" id="GO:0006412">
    <property type="term" value="P:translation"/>
    <property type="evidence" value="ECO:0007669"/>
    <property type="project" value="UniProtKB-KW"/>
</dbReference>
<dbReference type="SUPFAM" id="SSF55931">
    <property type="entry name" value="Glutamine synthetase/guanido kinase"/>
    <property type="match status" value="1"/>
</dbReference>
<dbReference type="Pfam" id="PF02637">
    <property type="entry name" value="GatB_Yqey"/>
    <property type="match status" value="1"/>
</dbReference>
<name>A0A0F9ACW4_9ZZZZ</name>
<dbReference type="GO" id="GO:0016884">
    <property type="term" value="F:carbon-nitrogen ligase activity, with glutamine as amido-N-donor"/>
    <property type="evidence" value="ECO:0007669"/>
    <property type="project" value="InterPro"/>
</dbReference>
<dbReference type="EMBL" id="LAZR01046619">
    <property type="protein sequence ID" value="KKK96115.1"/>
    <property type="molecule type" value="Genomic_DNA"/>
</dbReference>
<sequence>DPQKNATVSMRTKEEAHDYRYFPDPDLVPVITKTDVIEDIRKKLPELPEARRDRFVSQYGLTDYDSEILCSSFRIANYFEEACGDFSKPKKIANWIITEVMRVLKEDRIGIEQLKVTPPTLRGLFDLIENGTISGKIAKEVFEMMVSTGKNAEQVVEEKGLKQVTDESAIEKIIDEVVAENEKVVADYTGGKKNAFGFLVGQVMKKTRGKANPEMVNEMLKIKIEKH</sequence>
<dbReference type="AlphaFoldDB" id="A0A0F9ACW4"/>
<keyword evidence="4" id="KW-0648">Protein biosynthesis</keyword>
<dbReference type="InterPro" id="IPR003789">
    <property type="entry name" value="Asn/Gln_tRNA_amidoTrase-B-like"/>
</dbReference>
<keyword evidence="2" id="KW-0547">Nucleotide-binding</keyword>
<dbReference type="FunFam" id="1.10.10.410:FF:000001">
    <property type="entry name" value="Aspartyl/glutamyl-tRNA(Asn/Gln) amidotransferase subunit B"/>
    <property type="match status" value="1"/>
</dbReference>
<dbReference type="SUPFAM" id="SSF89095">
    <property type="entry name" value="GatB/YqeY motif"/>
    <property type="match status" value="1"/>
</dbReference>
<evidence type="ECO:0000313" key="8">
    <source>
        <dbReference type="EMBL" id="KKK96115.1"/>
    </source>
</evidence>
<evidence type="ECO:0000256" key="3">
    <source>
        <dbReference type="ARBA" id="ARBA00022840"/>
    </source>
</evidence>
<dbReference type="InterPro" id="IPR017959">
    <property type="entry name" value="Asn/Gln-tRNA_amidoTrfase_suB/E"/>
</dbReference>
<accession>A0A0F9ACW4</accession>
<evidence type="ECO:0000256" key="4">
    <source>
        <dbReference type="ARBA" id="ARBA00022917"/>
    </source>
</evidence>
<dbReference type="Gene3D" id="1.10.150.380">
    <property type="entry name" value="GatB domain, N-terminal subdomain"/>
    <property type="match status" value="1"/>
</dbReference>
<proteinExistence type="predicted"/>
<evidence type="ECO:0000256" key="5">
    <source>
        <dbReference type="ARBA" id="ARBA00047380"/>
    </source>
</evidence>
<comment type="catalytic activity">
    <reaction evidence="5">
        <text>L-aspartyl-tRNA(Asn) + L-glutamine + ATP + H2O = L-asparaginyl-tRNA(Asn) + L-glutamate + ADP + phosphate + 2 H(+)</text>
        <dbReference type="Rhea" id="RHEA:14513"/>
        <dbReference type="Rhea" id="RHEA-COMP:9674"/>
        <dbReference type="Rhea" id="RHEA-COMP:9677"/>
        <dbReference type="ChEBI" id="CHEBI:15377"/>
        <dbReference type="ChEBI" id="CHEBI:15378"/>
        <dbReference type="ChEBI" id="CHEBI:29985"/>
        <dbReference type="ChEBI" id="CHEBI:30616"/>
        <dbReference type="ChEBI" id="CHEBI:43474"/>
        <dbReference type="ChEBI" id="CHEBI:58359"/>
        <dbReference type="ChEBI" id="CHEBI:78515"/>
        <dbReference type="ChEBI" id="CHEBI:78516"/>
        <dbReference type="ChEBI" id="CHEBI:456216"/>
    </reaction>
</comment>
<gene>
    <name evidence="8" type="ORF">LCGC14_2666030</name>
</gene>
<comment type="caution">
    <text evidence="8">The sequence shown here is derived from an EMBL/GenBank/DDBJ whole genome shotgun (WGS) entry which is preliminary data.</text>
</comment>
<dbReference type="InterPro" id="IPR006075">
    <property type="entry name" value="Asn/Gln-tRNA_Trfase_suB/E_cat"/>
</dbReference>
<comment type="catalytic activity">
    <reaction evidence="6">
        <text>L-glutamyl-tRNA(Gln) + L-glutamine + ATP + H2O = L-glutaminyl-tRNA(Gln) + L-glutamate + ADP + phosphate + H(+)</text>
        <dbReference type="Rhea" id="RHEA:17521"/>
        <dbReference type="Rhea" id="RHEA-COMP:9681"/>
        <dbReference type="Rhea" id="RHEA-COMP:9684"/>
        <dbReference type="ChEBI" id="CHEBI:15377"/>
        <dbReference type="ChEBI" id="CHEBI:15378"/>
        <dbReference type="ChEBI" id="CHEBI:29985"/>
        <dbReference type="ChEBI" id="CHEBI:30616"/>
        <dbReference type="ChEBI" id="CHEBI:43474"/>
        <dbReference type="ChEBI" id="CHEBI:58359"/>
        <dbReference type="ChEBI" id="CHEBI:78520"/>
        <dbReference type="ChEBI" id="CHEBI:78521"/>
        <dbReference type="ChEBI" id="CHEBI:456216"/>
    </reaction>
</comment>
<dbReference type="PANTHER" id="PTHR11659">
    <property type="entry name" value="GLUTAMYL-TRNA GLN AMIDOTRANSFERASE SUBUNIT B MITOCHONDRIAL AND PROKARYOTIC PET112-RELATED"/>
    <property type="match status" value="1"/>
</dbReference>
<dbReference type="InterPro" id="IPR014746">
    <property type="entry name" value="Gln_synth/guanido_kin_cat_dom"/>
</dbReference>
<evidence type="ECO:0000259" key="7">
    <source>
        <dbReference type="SMART" id="SM00845"/>
    </source>
</evidence>
<evidence type="ECO:0000256" key="2">
    <source>
        <dbReference type="ARBA" id="ARBA00022741"/>
    </source>
</evidence>
<dbReference type="GO" id="GO:0005524">
    <property type="term" value="F:ATP binding"/>
    <property type="evidence" value="ECO:0007669"/>
    <property type="project" value="UniProtKB-KW"/>
</dbReference>
<protein>
    <recommendedName>
        <fullName evidence="7">Asn/Gln amidotransferase domain-containing protein</fullName>
    </recommendedName>
</protein>
<dbReference type="FunFam" id="1.10.150.380:FF:000001">
    <property type="entry name" value="Aspartyl/glutamyl-tRNA(Asn/Gln) amidotransferase subunit B"/>
    <property type="match status" value="1"/>
</dbReference>
<dbReference type="InterPro" id="IPR018027">
    <property type="entry name" value="Asn/Gln_amidotransferase"/>
</dbReference>
<dbReference type="Gene3D" id="1.10.10.410">
    <property type="match status" value="1"/>
</dbReference>
<reference evidence="8" key="1">
    <citation type="journal article" date="2015" name="Nature">
        <title>Complex archaea that bridge the gap between prokaryotes and eukaryotes.</title>
        <authorList>
            <person name="Spang A."/>
            <person name="Saw J.H."/>
            <person name="Jorgensen S.L."/>
            <person name="Zaremba-Niedzwiedzka K."/>
            <person name="Martijn J."/>
            <person name="Lind A.E."/>
            <person name="van Eijk R."/>
            <person name="Schleper C."/>
            <person name="Guy L."/>
            <person name="Ettema T.J."/>
        </authorList>
    </citation>
    <scope>NUCLEOTIDE SEQUENCE</scope>
</reference>
<evidence type="ECO:0000256" key="1">
    <source>
        <dbReference type="ARBA" id="ARBA00022598"/>
    </source>
</evidence>
<keyword evidence="3" id="KW-0067">ATP-binding</keyword>
<dbReference type="InterPro" id="IPR042114">
    <property type="entry name" value="GatB_C_1"/>
</dbReference>
<feature type="non-terminal residue" evidence="8">
    <location>
        <position position="1"/>
    </location>
</feature>
<evidence type="ECO:0000256" key="6">
    <source>
        <dbReference type="ARBA" id="ARBA00047913"/>
    </source>
</evidence>
<dbReference type="InterPro" id="IPR023168">
    <property type="entry name" value="GatB_Yqey_C_2"/>
</dbReference>
<dbReference type="Pfam" id="PF02934">
    <property type="entry name" value="GatB_N"/>
    <property type="match status" value="1"/>
</dbReference>
<dbReference type="SMART" id="SM00845">
    <property type="entry name" value="GatB_Yqey"/>
    <property type="match status" value="1"/>
</dbReference>
<keyword evidence="1" id="KW-0436">Ligase</keyword>
<feature type="domain" description="Asn/Gln amidotransferase" evidence="7">
    <location>
        <begin position="77"/>
        <end position="224"/>
    </location>
</feature>
<organism evidence="8">
    <name type="scientific">marine sediment metagenome</name>
    <dbReference type="NCBI Taxonomy" id="412755"/>
    <lineage>
        <taxon>unclassified sequences</taxon>
        <taxon>metagenomes</taxon>
        <taxon>ecological metagenomes</taxon>
    </lineage>
</organism>